<protein>
    <submittedName>
        <fullName evidence="1">Uncharacterized protein</fullName>
    </submittedName>
</protein>
<name>A0ABS1K0Q6_9MICC</name>
<sequence length="52" mass="5975">MATLIDDTLAWPLRRVGTTVFIDEKLNLLAGVLREGLKVLQTRQLLGHWCWL</sequence>
<organism evidence="1 2">
    <name type="scientific">Sinomonas cellulolyticus</name>
    <dbReference type="NCBI Taxonomy" id="2801916"/>
    <lineage>
        <taxon>Bacteria</taxon>
        <taxon>Bacillati</taxon>
        <taxon>Actinomycetota</taxon>
        <taxon>Actinomycetes</taxon>
        <taxon>Micrococcales</taxon>
        <taxon>Micrococcaceae</taxon>
        <taxon>Sinomonas</taxon>
    </lineage>
</organism>
<evidence type="ECO:0000313" key="1">
    <source>
        <dbReference type="EMBL" id="MBL0705114.1"/>
    </source>
</evidence>
<keyword evidence="2" id="KW-1185">Reference proteome</keyword>
<gene>
    <name evidence="1" type="ORF">JJE72_06280</name>
</gene>
<dbReference type="RefSeq" id="WP_189695327.1">
    <property type="nucleotide sequence ID" value="NZ_BNCM01000023.1"/>
</dbReference>
<accession>A0ABS1K0Q6</accession>
<dbReference type="Proteomes" id="UP000639051">
    <property type="component" value="Unassembled WGS sequence"/>
</dbReference>
<evidence type="ECO:0000313" key="2">
    <source>
        <dbReference type="Proteomes" id="UP000639051"/>
    </source>
</evidence>
<proteinExistence type="predicted"/>
<reference evidence="1 2" key="1">
    <citation type="submission" date="2021-01" db="EMBL/GenBank/DDBJ databases">
        <title>Genome public.</title>
        <authorList>
            <person name="Liu C."/>
            <person name="Sun Q."/>
        </authorList>
    </citation>
    <scope>NUCLEOTIDE SEQUENCE [LARGE SCALE GENOMIC DNA]</scope>
    <source>
        <strain evidence="1 2">JC656</strain>
    </source>
</reference>
<comment type="caution">
    <text evidence="1">The sequence shown here is derived from an EMBL/GenBank/DDBJ whole genome shotgun (WGS) entry which is preliminary data.</text>
</comment>
<dbReference type="EMBL" id="JAERRC010000019">
    <property type="protein sequence ID" value="MBL0705114.1"/>
    <property type="molecule type" value="Genomic_DNA"/>
</dbReference>